<organism evidence="2 3">
    <name type="scientific">Truncatella angustata</name>
    <dbReference type="NCBI Taxonomy" id="152316"/>
    <lineage>
        <taxon>Eukaryota</taxon>
        <taxon>Fungi</taxon>
        <taxon>Dikarya</taxon>
        <taxon>Ascomycota</taxon>
        <taxon>Pezizomycotina</taxon>
        <taxon>Sordariomycetes</taxon>
        <taxon>Xylariomycetidae</taxon>
        <taxon>Amphisphaeriales</taxon>
        <taxon>Sporocadaceae</taxon>
        <taxon>Truncatella</taxon>
    </lineage>
</organism>
<keyword evidence="3" id="KW-1185">Reference proteome</keyword>
<evidence type="ECO:0000313" key="3">
    <source>
        <dbReference type="Proteomes" id="UP000758603"/>
    </source>
</evidence>
<evidence type="ECO:0000256" key="1">
    <source>
        <dbReference type="SAM" id="MobiDB-lite"/>
    </source>
</evidence>
<dbReference type="EMBL" id="JAGPXC010000011">
    <property type="protein sequence ID" value="KAH6645692.1"/>
    <property type="molecule type" value="Genomic_DNA"/>
</dbReference>
<feature type="compositionally biased region" description="Polar residues" evidence="1">
    <location>
        <begin position="12"/>
        <end position="22"/>
    </location>
</feature>
<protein>
    <submittedName>
        <fullName evidence="2">Uncharacterized protein</fullName>
    </submittedName>
</protein>
<gene>
    <name evidence="2" type="ORF">BKA67DRAFT_541861</name>
</gene>
<proteinExistence type="predicted"/>
<evidence type="ECO:0000313" key="2">
    <source>
        <dbReference type="EMBL" id="KAH6645692.1"/>
    </source>
</evidence>
<accession>A0A9P8UB87</accession>
<dbReference type="AlphaFoldDB" id="A0A9P8UB87"/>
<reference evidence="2" key="1">
    <citation type="journal article" date="2021" name="Nat. Commun.">
        <title>Genetic determinants of endophytism in the Arabidopsis root mycobiome.</title>
        <authorList>
            <person name="Mesny F."/>
            <person name="Miyauchi S."/>
            <person name="Thiergart T."/>
            <person name="Pickel B."/>
            <person name="Atanasova L."/>
            <person name="Karlsson M."/>
            <person name="Huettel B."/>
            <person name="Barry K.W."/>
            <person name="Haridas S."/>
            <person name="Chen C."/>
            <person name="Bauer D."/>
            <person name="Andreopoulos W."/>
            <person name="Pangilinan J."/>
            <person name="LaButti K."/>
            <person name="Riley R."/>
            <person name="Lipzen A."/>
            <person name="Clum A."/>
            <person name="Drula E."/>
            <person name="Henrissat B."/>
            <person name="Kohler A."/>
            <person name="Grigoriev I.V."/>
            <person name="Martin F.M."/>
            <person name="Hacquard S."/>
        </authorList>
    </citation>
    <scope>NUCLEOTIDE SEQUENCE</scope>
    <source>
        <strain evidence="2">MPI-SDFR-AT-0073</strain>
    </source>
</reference>
<comment type="caution">
    <text evidence="2">The sequence shown here is derived from an EMBL/GenBank/DDBJ whole genome shotgun (WGS) entry which is preliminary data.</text>
</comment>
<dbReference type="GeneID" id="70129896"/>
<sequence length="162" mass="17059">MAMTLAARVDTSRSSGPNTGNTLTVLHSLVSTGLIPPRKREDRLGMTALVMDSDADALIINLPFCARQTLLDTPDVRSWGSLMLLCADFSLSTQEQHRPSGVVGSSVGGLVVRLLFSSPVVTQQSVETTGDVCVAGHVIGGNNTQLRNQLIAGPPALLHEAV</sequence>
<name>A0A9P8UB87_9PEZI</name>
<feature type="region of interest" description="Disordered" evidence="1">
    <location>
        <begin position="1"/>
        <end position="22"/>
    </location>
</feature>
<dbReference type="RefSeq" id="XP_045952206.1">
    <property type="nucleotide sequence ID" value="XM_046101004.1"/>
</dbReference>
<dbReference type="Proteomes" id="UP000758603">
    <property type="component" value="Unassembled WGS sequence"/>
</dbReference>